<proteinExistence type="predicted"/>
<comment type="caution">
    <text evidence="3">The sequence shown here is derived from an EMBL/GenBank/DDBJ whole genome shotgun (WGS) entry which is preliminary data.</text>
</comment>
<dbReference type="Proteomes" id="UP000244092">
    <property type="component" value="Unassembled WGS sequence"/>
</dbReference>
<evidence type="ECO:0000256" key="2">
    <source>
        <dbReference type="SAM" id="SignalP"/>
    </source>
</evidence>
<dbReference type="RefSeq" id="WP_037918023.1">
    <property type="nucleotide sequence ID" value="NZ_QBKU01000013.1"/>
</dbReference>
<keyword evidence="1" id="KW-1133">Transmembrane helix</keyword>
<organism evidence="3 4">
    <name type="scientific">Sulfitobacter mediterraneus</name>
    <dbReference type="NCBI Taxonomy" id="83219"/>
    <lineage>
        <taxon>Bacteria</taxon>
        <taxon>Pseudomonadati</taxon>
        <taxon>Pseudomonadota</taxon>
        <taxon>Alphaproteobacteria</taxon>
        <taxon>Rhodobacterales</taxon>
        <taxon>Roseobacteraceae</taxon>
        <taxon>Sulfitobacter</taxon>
    </lineage>
</organism>
<feature type="signal peptide" evidence="2">
    <location>
        <begin position="1"/>
        <end position="21"/>
    </location>
</feature>
<evidence type="ECO:0000313" key="4">
    <source>
        <dbReference type="Proteomes" id="UP000244092"/>
    </source>
</evidence>
<evidence type="ECO:0000313" key="3">
    <source>
        <dbReference type="EMBL" id="PTX72121.1"/>
    </source>
</evidence>
<keyword evidence="2" id="KW-0732">Signal</keyword>
<accession>A0A2T6CA74</accession>
<evidence type="ECO:0000256" key="1">
    <source>
        <dbReference type="SAM" id="Phobius"/>
    </source>
</evidence>
<keyword evidence="1" id="KW-0812">Transmembrane</keyword>
<protein>
    <submittedName>
        <fullName evidence="3">Uncharacterized protein</fullName>
    </submittedName>
</protein>
<sequence length="60" mass="6149">MKHLILSLIPIAMLAAGPAVAHPGTHVVQHGQEPSLLAVMLVLGLASAFAGFAVRRAAVK</sequence>
<keyword evidence="1" id="KW-0472">Membrane</keyword>
<feature type="transmembrane region" description="Helical" evidence="1">
    <location>
        <begin position="37"/>
        <end position="54"/>
    </location>
</feature>
<feature type="chain" id="PRO_5015601388" evidence="2">
    <location>
        <begin position="22"/>
        <end position="60"/>
    </location>
</feature>
<reference evidence="3 4" key="1">
    <citation type="submission" date="2018-04" db="EMBL/GenBank/DDBJ databases">
        <title>Genomic Encyclopedia of Archaeal and Bacterial Type Strains, Phase II (KMG-II): from individual species to whole genera.</title>
        <authorList>
            <person name="Goeker M."/>
        </authorList>
    </citation>
    <scope>NUCLEOTIDE SEQUENCE [LARGE SCALE GENOMIC DNA]</scope>
    <source>
        <strain evidence="3 4">DSM 12244</strain>
    </source>
</reference>
<gene>
    <name evidence="3" type="ORF">C8N31_11347</name>
</gene>
<dbReference type="EMBL" id="QBKU01000013">
    <property type="protein sequence ID" value="PTX72121.1"/>
    <property type="molecule type" value="Genomic_DNA"/>
</dbReference>
<name>A0A2T6CA74_9RHOB</name>
<dbReference type="AlphaFoldDB" id="A0A2T6CA74"/>